<keyword evidence="2 10" id="KW-0489">Methyltransferase</keyword>
<name>A0A9P0DPQ0_PHACE</name>
<evidence type="ECO:0000256" key="2">
    <source>
        <dbReference type="ARBA" id="ARBA00022603"/>
    </source>
</evidence>
<proteinExistence type="inferred from homology"/>
<feature type="binding site" evidence="11">
    <location>
        <position position="161"/>
    </location>
    <ligand>
        <name>S-adenosyl-L-methionine</name>
        <dbReference type="ChEBI" id="CHEBI:59789"/>
    </ligand>
</feature>
<evidence type="ECO:0000256" key="9">
    <source>
        <dbReference type="ARBA" id="ARBA00044712"/>
    </source>
</evidence>
<comment type="catalytic activity">
    <reaction evidence="9">
        <text>a 5'-end (5'-triphosphoguanosine)-ribonucleoside in mRNA + S-adenosyl-L-methionine = a 5'-end (N(7)-methyl 5'-triphosphoguanosine)-ribonucleoside in mRNA + S-adenosyl-L-homocysteine</text>
        <dbReference type="Rhea" id="RHEA:67008"/>
        <dbReference type="Rhea" id="RHEA-COMP:17166"/>
        <dbReference type="Rhea" id="RHEA-COMP:17167"/>
        <dbReference type="ChEBI" id="CHEBI:57856"/>
        <dbReference type="ChEBI" id="CHEBI:59789"/>
        <dbReference type="ChEBI" id="CHEBI:156461"/>
        <dbReference type="ChEBI" id="CHEBI:167617"/>
        <dbReference type="EC" id="2.1.1.56"/>
    </reaction>
</comment>
<dbReference type="EMBL" id="OU896713">
    <property type="protein sequence ID" value="CAH1175733.1"/>
    <property type="molecule type" value="Genomic_DNA"/>
</dbReference>
<evidence type="ECO:0000313" key="13">
    <source>
        <dbReference type="EMBL" id="CAH1175733.1"/>
    </source>
</evidence>
<evidence type="ECO:0000256" key="11">
    <source>
        <dbReference type="PIRSR" id="PIRSR028762-1"/>
    </source>
</evidence>
<evidence type="ECO:0000256" key="3">
    <source>
        <dbReference type="ARBA" id="ARBA00022664"/>
    </source>
</evidence>
<feature type="binding site" evidence="11">
    <location>
        <position position="134"/>
    </location>
    <ligand>
        <name>S-adenosyl-L-methionine</name>
        <dbReference type="ChEBI" id="CHEBI:59789"/>
    </ligand>
</feature>
<accession>A0A9P0DPQ0</accession>
<evidence type="ECO:0000256" key="5">
    <source>
        <dbReference type="ARBA" id="ARBA00022691"/>
    </source>
</evidence>
<evidence type="ECO:0000259" key="12">
    <source>
        <dbReference type="PROSITE" id="PS51562"/>
    </source>
</evidence>
<feature type="binding site" evidence="11">
    <location>
        <position position="244"/>
    </location>
    <ligand>
        <name>S-adenosyl-L-methionine</name>
        <dbReference type="ChEBI" id="CHEBI:59789"/>
    </ligand>
</feature>
<keyword evidence="6 10" id="KW-0694">RNA-binding</keyword>
<feature type="binding site" evidence="11">
    <location>
        <position position="183"/>
    </location>
    <ligand>
        <name>S-adenosyl-L-methionine</name>
        <dbReference type="ChEBI" id="CHEBI:59789"/>
    </ligand>
</feature>
<keyword evidence="5 10" id="KW-0949">S-adenosyl-L-methionine</keyword>
<reference evidence="13" key="1">
    <citation type="submission" date="2022-01" db="EMBL/GenBank/DDBJ databases">
        <authorList>
            <person name="King R."/>
        </authorList>
    </citation>
    <scope>NUCLEOTIDE SEQUENCE</scope>
</reference>
<dbReference type="PANTHER" id="PTHR12189">
    <property type="entry name" value="MRNA GUANINE-7- METHYLTRANSFERASE"/>
    <property type="match status" value="1"/>
</dbReference>
<comment type="subcellular location">
    <subcellularLocation>
        <location evidence="1 10">Nucleus</location>
    </subcellularLocation>
</comment>
<evidence type="ECO:0000256" key="4">
    <source>
        <dbReference type="ARBA" id="ARBA00022679"/>
    </source>
</evidence>
<evidence type="ECO:0000256" key="8">
    <source>
        <dbReference type="ARBA" id="ARBA00023242"/>
    </source>
</evidence>
<dbReference type="Pfam" id="PF03291">
    <property type="entry name" value="mRNA_G-N7_MeTrfase"/>
    <property type="match status" value="1"/>
</dbReference>
<dbReference type="GO" id="GO:0004482">
    <property type="term" value="F:mRNA 5'-cap (guanine-N7-)-methyltransferase activity"/>
    <property type="evidence" value="ECO:0007669"/>
    <property type="project" value="UniProtKB-EC"/>
</dbReference>
<sequence>MNDDLEQALLLAAADADSRNFEDQNLDEVDSGTVECKEAEFYKNITDTSDVGIERNTIDEECQDANVGSSNNELFEATKRKHVEVDEGADIVNESLKGYANVVATHYNQLEEKGLDERSKSRIVYLRNFHNWIKSMLINEYLTKIKDGKKHNAPVRVHDMCCGKGGDLLKWKKGNISHLICSDIASVSLDQCKTRYTDMKGRASRERGPGNIYTIEYIPGDCSRTRLREKYSDPSMKLDLVSCQFAFHYSFESLPQAECMLRNASDCLQPGGYFIGTIPDAYDLIARARRCGGNSYGNKVYRVSLDFDTNKPPLFGAKYNFHLDGVVDCPEFLVHFPTLVKLAKKFGLKLVRQEKFCDFFERMKMEGRNLMNNMRGLEAYPPPDAVTPVGIDPNDYVHAKEYIKASGDNNGRIGTLSKSEWEASSLYMAFVFEKVKNTWNADGAPIYDI</sequence>
<gene>
    <name evidence="13" type="ORF">PHAECO_LOCUS11185</name>
</gene>
<evidence type="ECO:0000256" key="6">
    <source>
        <dbReference type="ARBA" id="ARBA00022884"/>
    </source>
</evidence>
<evidence type="ECO:0000256" key="10">
    <source>
        <dbReference type="PIRNR" id="PIRNR028762"/>
    </source>
</evidence>
<reference evidence="13" key="2">
    <citation type="submission" date="2022-10" db="EMBL/GenBank/DDBJ databases">
        <authorList>
            <consortium name="ENA_rothamsted_submissions"/>
            <consortium name="culmorum"/>
            <person name="King R."/>
        </authorList>
    </citation>
    <scope>NUCLEOTIDE SEQUENCE</scope>
</reference>
<dbReference type="InterPro" id="IPR029063">
    <property type="entry name" value="SAM-dependent_MTases_sf"/>
</dbReference>
<feature type="binding site" evidence="11">
    <location>
        <position position="221"/>
    </location>
    <ligand>
        <name>S-adenosyl-L-methionine</name>
        <dbReference type="ChEBI" id="CHEBI:59789"/>
    </ligand>
</feature>
<dbReference type="PIRSF" id="PIRSF028762">
    <property type="entry name" value="ABD1"/>
    <property type="match status" value="1"/>
</dbReference>
<keyword evidence="3 10" id="KW-0507">mRNA processing</keyword>
<dbReference type="GO" id="GO:0005634">
    <property type="term" value="C:nucleus"/>
    <property type="evidence" value="ECO:0007669"/>
    <property type="project" value="UniProtKB-SubCell"/>
</dbReference>
<dbReference type="Proteomes" id="UP001153737">
    <property type="component" value="Chromosome 7"/>
</dbReference>
<dbReference type="AlphaFoldDB" id="A0A9P0DPQ0"/>
<feature type="binding site" evidence="11">
    <location>
        <position position="249"/>
    </location>
    <ligand>
        <name>S-adenosyl-L-methionine</name>
        <dbReference type="ChEBI" id="CHEBI:59789"/>
    </ligand>
</feature>
<dbReference type="GO" id="GO:0003723">
    <property type="term" value="F:RNA binding"/>
    <property type="evidence" value="ECO:0007669"/>
    <property type="project" value="UniProtKB-KW"/>
</dbReference>
<keyword evidence="4 10" id="KW-0808">Transferase</keyword>
<feature type="domain" description="MRNA cap 0 methyltransferase" evidence="12">
    <location>
        <begin position="121"/>
        <end position="435"/>
    </location>
</feature>
<dbReference type="InterPro" id="IPR039753">
    <property type="entry name" value="RG7MT1"/>
</dbReference>
<dbReference type="InterPro" id="IPR016899">
    <property type="entry name" value="mRNA_G-N7_MeTrfase_euk"/>
</dbReference>
<organism evidence="13 14">
    <name type="scientific">Phaedon cochleariae</name>
    <name type="common">Mustard beetle</name>
    <dbReference type="NCBI Taxonomy" id="80249"/>
    <lineage>
        <taxon>Eukaryota</taxon>
        <taxon>Metazoa</taxon>
        <taxon>Ecdysozoa</taxon>
        <taxon>Arthropoda</taxon>
        <taxon>Hexapoda</taxon>
        <taxon>Insecta</taxon>
        <taxon>Pterygota</taxon>
        <taxon>Neoptera</taxon>
        <taxon>Endopterygota</taxon>
        <taxon>Coleoptera</taxon>
        <taxon>Polyphaga</taxon>
        <taxon>Cucujiformia</taxon>
        <taxon>Chrysomeloidea</taxon>
        <taxon>Chrysomelidae</taxon>
        <taxon>Chrysomelinae</taxon>
        <taxon>Chrysomelini</taxon>
        <taxon>Phaedon</taxon>
    </lineage>
</organism>
<dbReference type="Gene3D" id="3.40.50.150">
    <property type="entry name" value="Vaccinia Virus protein VP39"/>
    <property type="match status" value="1"/>
</dbReference>
<comment type="similarity">
    <text evidence="10">Belongs to the class I-like SAM-binding methyltransferase superfamily. mRNA cap 0 methyltransferase family.</text>
</comment>
<keyword evidence="14" id="KW-1185">Reference proteome</keyword>
<dbReference type="OrthoDB" id="10248867at2759"/>
<keyword evidence="7 10" id="KW-0506">mRNA capping</keyword>
<evidence type="ECO:0000256" key="1">
    <source>
        <dbReference type="ARBA" id="ARBA00004123"/>
    </source>
</evidence>
<dbReference type="EC" id="2.1.1.56" evidence="10"/>
<dbReference type="PROSITE" id="PS51562">
    <property type="entry name" value="RNA_CAP0_MT"/>
    <property type="match status" value="1"/>
</dbReference>
<dbReference type="PANTHER" id="PTHR12189:SF2">
    <property type="entry name" value="MRNA CAP GUANINE-N7 METHYLTRANSFERASE"/>
    <property type="match status" value="1"/>
</dbReference>
<keyword evidence="8 10" id="KW-0539">Nucleus</keyword>
<protein>
    <recommendedName>
        <fullName evidence="10">mRNA cap guanine-N(7) methyltransferase</fullName>
        <ecNumber evidence="10">2.1.1.56</ecNumber>
    </recommendedName>
    <alternativeName>
        <fullName evidence="10">mRNA (guanine-N(7))-methyltransferase</fullName>
    </alternativeName>
    <alternativeName>
        <fullName evidence="10">mRNA cap methyltransferase</fullName>
    </alternativeName>
</protein>
<dbReference type="CDD" id="cd02440">
    <property type="entry name" value="AdoMet_MTases"/>
    <property type="match status" value="1"/>
</dbReference>
<dbReference type="SUPFAM" id="SSF53335">
    <property type="entry name" value="S-adenosyl-L-methionine-dependent methyltransferases"/>
    <property type="match status" value="1"/>
</dbReference>
<dbReference type="InterPro" id="IPR004971">
    <property type="entry name" value="mRNA_G-N7_MeTrfase_dom"/>
</dbReference>
<evidence type="ECO:0000313" key="14">
    <source>
        <dbReference type="Proteomes" id="UP001153737"/>
    </source>
</evidence>
<evidence type="ECO:0000256" key="7">
    <source>
        <dbReference type="ARBA" id="ARBA00023042"/>
    </source>
</evidence>